<evidence type="ECO:0000313" key="1">
    <source>
        <dbReference type="EMBL" id="CAE0808603.1"/>
    </source>
</evidence>
<accession>A0A7S4CWE5</accession>
<dbReference type="AlphaFoldDB" id="A0A7S4CWE5"/>
<sequence>MSTDVLLDDATKQSRKFSLAPAPLTHIHAGCGGLSASVPSLGGAVFSLALPAPHLPPSTVVNRRELFRATAHRRIPPHQNFFPSLSHRQNRMPLPVRHKSMRPQINAATRFTPTNSLPQTTNGRDRAFNEGSALSAQRNVVFVGWLIEVIWRG</sequence>
<reference evidence="1" key="1">
    <citation type="submission" date="2021-01" db="EMBL/GenBank/DDBJ databases">
        <authorList>
            <person name="Corre E."/>
            <person name="Pelletier E."/>
            <person name="Niang G."/>
            <person name="Scheremetjew M."/>
            <person name="Finn R."/>
            <person name="Kale V."/>
            <person name="Holt S."/>
            <person name="Cochrane G."/>
            <person name="Meng A."/>
            <person name="Brown T."/>
            <person name="Cohen L."/>
        </authorList>
    </citation>
    <scope>NUCLEOTIDE SEQUENCE</scope>
    <source>
        <strain evidence="1">CCMP1594</strain>
    </source>
</reference>
<organism evidence="1">
    <name type="scientific">Eutreptiella gymnastica</name>
    <dbReference type="NCBI Taxonomy" id="73025"/>
    <lineage>
        <taxon>Eukaryota</taxon>
        <taxon>Discoba</taxon>
        <taxon>Euglenozoa</taxon>
        <taxon>Euglenida</taxon>
        <taxon>Spirocuta</taxon>
        <taxon>Euglenophyceae</taxon>
        <taxon>Eutreptiales</taxon>
        <taxon>Eutreptiaceae</taxon>
        <taxon>Eutreptiella</taxon>
    </lineage>
</organism>
<dbReference type="EMBL" id="HBJA01055749">
    <property type="protein sequence ID" value="CAE0808603.1"/>
    <property type="molecule type" value="Transcribed_RNA"/>
</dbReference>
<gene>
    <name evidence="1" type="ORF">EGYM00163_LOCUS19734</name>
</gene>
<proteinExistence type="predicted"/>
<name>A0A7S4CWE5_9EUGL</name>
<protein>
    <submittedName>
        <fullName evidence="1">Uncharacterized protein</fullName>
    </submittedName>
</protein>